<dbReference type="EMBL" id="WBMZ01018471">
    <property type="protein sequence ID" value="NXY26538.1"/>
    <property type="molecule type" value="Genomic_DNA"/>
</dbReference>
<gene>
    <name evidence="1" type="primary">Erv31_6</name>
    <name evidence="1" type="ORF">ATRCLA_R16297</name>
</gene>
<dbReference type="AlphaFoldDB" id="A0A852PK67"/>
<protein>
    <submittedName>
        <fullName evidence="1">ENR1 protein</fullName>
    </submittedName>
</protein>
<dbReference type="OrthoDB" id="9950230at2759"/>
<keyword evidence="2" id="KW-1185">Reference proteome</keyword>
<organism evidence="1 2">
    <name type="scientific">Atrichornis clamosus</name>
    <dbReference type="NCBI Taxonomy" id="449594"/>
    <lineage>
        <taxon>Eukaryota</taxon>
        <taxon>Metazoa</taxon>
        <taxon>Chordata</taxon>
        <taxon>Craniata</taxon>
        <taxon>Vertebrata</taxon>
        <taxon>Euteleostomi</taxon>
        <taxon>Archelosauria</taxon>
        <taxon>Archosauria</taxon>
        <taxon>Dinosauria</taxon>
        <taxon>Saurischia</taxon>
        <taxon>Theropoda</taxon>
        <taxon>Coelurosauria</taxon>
        <taxon>Aves</taxon>
        <taxon>Neognathae</taxon>
        <taxon>Neoaves</taxon>
        <taxon>Telluraves</taxon>
        <taxon>Australaves</taxon>
        <taxon>Passeriformes</taxon>
        <taxon>Menuridae</taxon>
        <taxon>Atrichornis</taxon>
    </lineage>
</organism>
<dbReference type="Proteomes" id="UP000658642">
    <property type="component" value="Unassembled WGS sequence"/>
</dbReference>
<evidence type="ECO:0000313" key="2">
    <source>
        <dbReference type="Proteomes" id="UP000658642"/>
    </source>
</evidence>
<reference evidence="1" key="1">
    <citation type="submission" date="2020-02" db="EMBL/GenBank/DDBJ databases">
        <title>Bird 10,000 Genomes (B10K) Project - Family phase.</title>
        <authorList>
            <person name="Zhang G."/>
        </authorList>
    </citation>
    <scope>NUCLEOTIDE SEQUENCE</scope>
    <source>
        <strain evidence="1">B10K-DU-029-61</strain>
        <tissue evidence="1">Blood</tissue>
    </source>
</reference>
<proteinExistence type="predicted"/>
<feature type="non-terminal residue" evidence="1">
    <location>
        <position position="84"/>
    </location>
</feature>
<comment type="caution">
    <text evidence="1">The sequence shown here is derived from an EMBL/GenBank/DDBJ whole genome shotgun (WGS) entry which is preliminary data.</text>
</comment>
<feature type="non-terminal residue" evidence="1">
    <location>
        <position position="1"/>
    </location>
</feature>
<sequence length="84" mass="9332">QMYQCLSPGDNPYIGSSELSKFWKGVKSQSKDFWKAPDGLFWICGQRAYHTLPGDWEGSCTIGIICPGFFMLPEQDGAQLGVPL</sequence>
<accession>A0A852PK67</accession>
<evidence type="ECO:0000313" key="1">
    <source>
        <dbReference type="EMBL" id="NXY26538.1"/>
    </source>
</evidence>
<name>A0A852PK67_9PASS</name>